<organism evidence="1 2">
    <name type="scientific">Serendipita vermifera MAFF 305830</name>
    <dbReference type="NCBI Taxonomy" id="933852"/>
    <lineage>
        <taxon>Eukaryota</taxon>
        <taxon>Fungi</taxon>
        <taxon>Dikarya</taxon>
        <taxon>Basidiomycota</taxon>
        <taxon>Agaricomycotina</taxon>
        <taxon>Agaricomycetes</taxon>
        <taxon>Sebacinales</taxon>
        <taxon>Serendipitaceae</taxon>
        <taxon>Serendipita</taxon>
    </lineage>
</organism>
<name>A0A0C2W7G5_SERVB</name>
<evidence type="ECO:0000313" key="1">
    <source>
        <dbReference type="EMBL" id="KIM22398.1"/>
    </source>
</evidence>
<dbReference type="OrthoDB" id="3265433at2759"/>
<sequence length="290" mass="33703">MWINDGLELEDEQRSLRVHASTVDAGSTDRERILLVRRRAALQIRYTAWKSRSPFEADNQNDSDVEDDDMDDDFKDIQLPLPFRLADDGTEVTRELRRLEKALRVGQADDALKQLRRALALQLVLLRDASVKRASKDIACAASRYKAAYRVLEILGLSPDIRRFDVLTNDDITIAHVFDSERGTGRGYQTRDISWIWRMEGLGAGVRDNDWLKEVLRVQFLDAKTTLDRWKEELILTVTELRRTADYFNWMSNFWARRVVKSRTRGERAHGSSMRVIFTELETKIRSKLT</sequence>
<reference evidence="2" key="2">
    <citation type="submission" date="2015-01" db="EMBL/GenBank/DDBJ databases">
        <title>Evolutionary Origins and Diversification of the Mycorrhizal Mutualists.</title>
        <authorList>
            <consortium name="DOE Joint Genome Institute"/>
            <consortium name="Mycorrhizal Genomics Consortium"/>
            <person name="Kohler A."/>
            <person name="Kuo A."/>
            <person name="Nagy L.G."/>
            <person name="Floudas D."/>
            <person name="Copeland A."/>
            <person name="Barry K.W."/>
            <person name="Cichocki N."/>
            <person name="Veneault-Fourrey C."/>
            <person name="LaButti K."/>
            <person name="Lindquist E.A."/>
            <person name="Lipzen A."/>
            <person name="Lundell T."/>
            <person name="Morin E."/>
            <person name="Murat C."/>
            <person name="Riley R."/>
            <person name="Ohm R."/>
            <person name="Sun H."/>
            <person name="Tunlid A."/>
            <person name="Henrissat B."/>
            <person name="Grigoriev I.V."/>
            <person name="Hibbett D.S."/>
            <person name="Martin F."/>
        </authorList>
    </citation>
    <scope>NUCLEOTIDE SEQUENCE [LARGE SCALE GENOMIC DNA]</scope>
    <source>
        <strain evidence="2">MAFF 305830</strain>
    </source>
</reference>
<gene>
    <name evidence="1" type="ORF">M408DRAFT_12080</name>
</gene>
<dbReference type="AlphaFoldDB" id="A0A0C2W7G5"/>
<accession>A0A0C2W7G5</accession>
<dbReference type="STRING" id="933852.A0A0C2W7G5"/>
<keyword evidence="2" id="KW-1185">Reference proteome</keyword>
<reference evidence="1 2" key="1">
    <citation type="submission" date="2014-04" db="EMBL/GenBank/DDBJ databases">
        <authorList>
            <consortium name="DOE Joint Genome Institute"/>
            <person name="Kuo A."/>
            <person name="Zuccaro A."/>
            <person name="Kohler A."/>
            <person name="Nagy L.G."/>
            <person name="Floudas D."/>
            <person name="Copeland A."/>
            <person name="Barry K.W."/>
            <person name="Cichocki N."/>
            <person name="Veneault-Fourrey C."/>
            <person name="LaButti K."/>
            <person name="Lindquist E.A."/>
            <person name="Lipzen A."/>
            <person name="Lundell T."/>
            <person name="Morin E."/>
            <person name="Murat C."/>
            <person name="Sun H."/>
            <person name="Tunlid A."/>
            <person name="Henrissat B."/>
            <person name="Grigoriev I.V."/>
            <person name="Hibbett D.S."/>
            <person name="Martin F."/>
            <person name="Nordberg H.P."/>
            <person name="Cantor M.N."/>
            <person name="Hua S.X."/>
        </authorList>
    </citation>
    <scope>NUCLEOTIDE SEQUENCE [LARGE SCALE GENOMIC DNA]</scope>
    <source>
        <strain evidence="1 2">MAFF 305830</strain>
    </source>
</reference>
<proteinExistence type="predicted"/>
<dbReference type="Proteomes" id="UP000054097">
    <property type="component" value="Unassembled WGS sequence"/>
</dbReference>
<protein>
    <submittedName>
        <fullName evidence="1">Uncharacterized protein</fullName>
    </submittedName>
</protein>
<evidence type="ECO:0000313" key="2">
    <source>
        <dbReference type="Proteomes" id="UP000054097"/>
    </source>
</evidence>
<dbReference type="EMBL" id="KN824357">
    <property type="protein sequence ID" value="KIM22398.1"/>
    <property type="molecule type" value="Genomic_DNA"/>
</dbReference>
<dbReference type="HOGENOM" id="CLU_003703_0_3_1"/>